<gene>
    <name evidence="1" type="ORF">WKV53_14655</name>
</gene>
<protein>
    <submittedName>
        <fullName evidence="1">Uncharacterized protein</fullName>
    </submittedName>
</protein>
<dbReference type="RefSeq" id="WP_341405469.1">
    <property type="nucleotide sequence ID" value="NZ_JBBUKT010000005.1"/>
</dbReference>
<comment type="caution">
    <text evidence="1">The sequence shown here is derived from an EMBL/GenBank/DDBJ whole genome shotgun (WGS) entry which is preliminary data.</text>
</comment>
<dbReference type="EMBL" id="JBBUKT010000005">
    <property type="protein sequence ID" value="MEK7951756.1"/>
    <property type="molecule type" value="Genomic_DNA"/>
</dbReference>
<dbReference type="Proteomes" id="UP001371305">
    <property type="component" value="Unassembled WGS sequence"/>
</dbReference>
<evidence type="ECO:0000313" key="1">
    <source>
        <dbReference type="EMBL" id="MEK7951756.1"/>
    </source>
</evidence>
<sequence length="222" mass="24342">MEARSLEHFLAGGQAVNVWAEVYSGECPAAMELAPFTSLDCDVWLGHGAFKKIHEVIAGKLIKADSPLDGQVGIVELDDEGEKVIDLLDGVFGLSHEEVKRAWQRSLVVSGIRILDPLFLFKGKCHNLVNLPQDGRQDEKHLRILLAILPAHFGSLLRNCVAGEIAERDLIREVKTFLDFGKDVFVRRAMASLGADLVAAVPFGLMAGCGLEKIERFALRQG</sequence>
<proteinExistence type="predicted"/>
<accession>A0ABU9AVP4</accession>
<evidence type="ECO:0000313" key="2">
    <source>
        <dbReference type="Proteomes" id="UP001371305"/>
    </source>
</evidence>
<name>A0ABU9AVP4_9BACT</name>
<reference evidence="1 2" key="1">
    <citation type="submission" date="2024-04" db="EMBL/GenBank/DDBJ databases">
        <title>Luteolibacter sp. isolated from soil.</title>
        <authorList>
            <person name="An J."/>
        </authorList>
    </citation>
    <scope>NUCLEOTIDE SEQUENCE [LARGE SCALE GENOMIC DNA]</scope>
    <source>
        <strain evidence="1 2">Y139</strain>
    </source>
</reference>
<organism evidence="1 2">
    <name type="scientific">Luteolibacter soli</name>
    <dbReference type="NCBI Taxonomy" id="3135280"/>
    <lineage>
        <taxon>Bacteria</taxon>
        <taxon>Pseudomonadati</taxon>
        <taxon>Verrucomicrobiota</taxon>
        <taxon>Verrucomicrobiia</taxon>
        <taxon>Verrucomicrobiales</taxon>
        <taxon>Verrucomicrobiaceae</taxon>
        <taxon>Luteolibacter</taxon>
    </lineage>
</organism>
<keyword evidence="2" id="KW-1185">Reference proteome</keyword>